<keyword evidence="2" id="KW-1003">Cell membrane</keyword>
<dbReference type="OrthoDB" id="266913at2"/>
<dbReference type="EMBL" id="JRJU01000020">
    <property type="protein sequence ID" value="KHF39356.1"/>
    <property type="molecule type" value="Genomic_DNA"/>
</dbReference>
<dbReference type="GO" id="GO:0140359">
    <property type="term" value="F:ABC-type transporter activity"/>
    <property type="evidence" value="ECO:0007669"/>
    <property type="project" value="InterPro"/>
</dbReference>
<comment type="caution">
    <text evidence="8">The sequence shown here is derived from an EMBL/GenBank/DDBJ whole genome shotgun (WGS) entry which is preliminary data.</text>
</comment>
<dbReference type="STRING" id="333138.LQ50_15820"/>
<keyword evidence="9" id="KW-1185">Reference proteome</keyword>
<organism evidence="8 9">
    <name type="scientific">Halalkalibacter okhensis</name>
    <dbReference type="NCBI Taxonomy" id="333138"/>
    <lineage>
        <taxon>Bacteria</taxon>
        <taxon>Bacillati</taxon>
        <taxon>Bacillota</taxon>
        <taxon>Bacilli</taxon>
        <taxon>Bacillales</taxon>
        <taxon>Bacillaceae</taxon>
        <taxon>Halalkalibacter</taxon>
    </lineage>
</organism>
<gene>
    <name evidence="8" type="ORF">LQ50_15820</name>
</gene>
<evidence type="ECO:0000256" key="1">
    <source>
        <dbReference type="ARBA" id="ARBA00004651"/>
    </source>
</evidence>
<keyword evidence="5 6" id="KW-0472">Membrane</keyword>
<dbReference type="GO" id="GO:0005886">
    <property type="term" value="C:plasma membrane"/>
    <property type="evidence" value="ECO:0007669"/>
    <property type="project" value="UniProtKB-SubCell"/>
</dbReference>
<evidence type="ECO:0000256" key="3">
    <source>
        <dbReference type="ARBA" id="ARBA00022692"/>
    </source>
</evidence>
<keyword evidence="4 6" id="KW-1133">Transmembrane helix</keyword>
<evidence type="ECO:0000313" key="8">
    <source>
        <dbReference type="EMBL" id="KHF39356.1"/>
    </source>
</evidence>
<keyword evidence="3 6" id="KW-0812">Transmembrane</keyword>
<dbReference type="RefSeq" id="WP_034630725.1">
    <property type="nucleotide sequence ID" value="NZ_JRJU01000020.1"/>
</dbReference>
<dbReference type="Proteomes" id="UP000030832">
    <property type="component" value="Unassembled WGS sequence"/>
</dbReference>
<sequence length="228" mass="25978">MTIFIFVFKRFFQKKSNFLFLMFFPVAAVFLPQGDWPPMPLGFHYYGILLMFIAARLGGIILEDRTNKTLLRLSVAPITHFQYLWQNLLAYSLILTVVNLVFVLLGVLVHGESLPSPILLFMIYTIYSMTALGFSLAWYSLFRNKEAAFSVLGGLIMVMAMLGGMMWPVEVMPESIQRVVMLLPTYWVAEGTLLVAYQAPLADLVTSLVIMFLFCIAFLLIGSRRRFT</sequence>
<feature type="transmembrane region" description="Helical" evidence="6">
    <location>
        <begin position="147"/>
        <end position="167"/>
    </location>
</feature>
<dbReference type="AlphaFoldDB" id="A0A0B0IIA7"/>
<feature type="transmembrane region" description="Helical" evidence="6">
    <location>
        <begin position="204"/>
        <end position="222"/>
    </location>
</feature>
<evidence type="ECO:0000256" key="6">
    <source>
        <dbReference type="SAM" id="Phobius"/>
    </source>
</evidence>
<feature type="transmembrane region" description="Helical" evidence="6">
    <location>
        <begin position="44"/>
        <end position="62"/>
    </location>
</feature>
<dbReference type="PANTHER" id="PTHR30294">
    <property type="entry name" value="MEMBRANE COMPONENT OF ABC TRANSPORTER YHHJ-RELATED"/>
    <property type="match status" value="1"/>
</dbReference>
<accession>A0A0B0IIA7</accession>
<reference evidence="8 9" key="1">
    <citation type="submission" date="2014-09" db="EMBL/GenBank/DDBJ databases">
        <title>Genome sequencing and annotation of Bacillus Okhensis strain Kh10-101T.</title>
        <authorList>
            <person name="Prakash J.S."/>
        </authorList>
    </citation>
    <scope>NUCLEOTIDE SEQUENCE [LARGE SCALE GENOMIC DNA]</scope>
    <source>
        <strain evidence="9">Kh10-101T</strain>
    </source>
</reference>
<evidence type="ECO:0000259" key="7">
    <source>
        <dbReference type="Pfam" id="PF12698"/>
    </source>
</evidence>
<dbReference type="InterPro" id="IPR051449">
    <property type="entry name" value="ABC-2_transporter_component"/>
</dbReference>
<dbReference type="InterPro" id="IPR013525">
    <property type="entry name" value="ABC2_TM"/>
</dbReference>
<evidence type="ECO:0000256" key="2">
    <source>
        <dbReference type="ARBA" id="ARBA00022475"/>
    </source>
</evidence>
<evidence type="ECO:0000256" key="4">
    <source>
        <dbReference type="ARBA" id="ARBA00022989"/>
    </source>
</evidence>
<feature type="transmembrane region" description="Helical" evidence="6">
    <location>
        <begin position="118"/>
        <end position="141"/>
    </location>
</feature>
<proteinExistence type="predicted"/>
<dbReference type="PANTHER" id="PTHR30294:SF38">
    <property type="entry name" value="TRANSPORT PERMEASE PROTEIN"/>
    <property type="match status" value="1"/>
</dbReference>
<evidence type="ECO:0000313" key="9">
    <source>
        <dbReference type="Proteomes" id="UP000030832"/>
    </source>
</evidence>
<comment type="subcellular location">
    <subcellularLocation>
        <location evidence="1">Cell membrane</location>
        <topology evidence="1">Multi-pass membrane protein</topology>
    </subcellularLocation>
</comment>
<dbReference type="eggNOG" id="COG1511">
    <property type="taxonomic scope" value="Bacteria"/>
</dbReference>
<protein>
    <submittedName>
        <fullName evidence="8">Multidrug ABC transporter permease</fullName>
    </submittedName>
</protein>
<name>A0A0B0IIA7_9BACI</name>
<evidence type="ECO:0000256" key="5">
    <source>
        <dbReference type="ARBA" id="ARBA00023136"/>
    </source>
</evidence>
<feature type="transmembrane region" description="Helical" evidence="6">
    <location>
        <begin position="91"/>
        <end position="111"/>
    </location>
</feature>
<feature type="domain" description="ABC-2 type transporter transmembrane" evidence="7">
    <location>
        <begin position="48"/>
        <end position="222"/>
    </location>
</feature>
<dbReference type="Pfam" id="PF12698">
    <property type="entry name" value="ABC2_membrane_3"/>
    <property type="match status" value="1"/>
</dbReference>